<evidence type="ECO:0000313" key="1">
    <source>
        <dbReference type="EMBL" id="GGE07457.1"/>
    </source>
</evidence>
<organism evidence="1 2">
    <name type="scientific">Sphingobacterium cellulitidis</name>
    <dbReference type="NCBI Taxonomy" id="1768011"/>
    <lineage>
        <taxon>Bacteria</taxon>
        <taxon>Pseudomonadati</taxon>
        <taxon>Bacteroidota</taxon>
        <taxon>Sphingobacteriia</taxon>
        <taxon>Sphingobacteriales</taxon>
        <taxon>Sphingobacteriaceae</taxon>
        <taxon>Sphingobacterium</taxon>
    </lineage>
</organism>
<protein>
    <submittedName>
        <fullName evidence="1">Uncharacterized protein</fullName>
    </submittedName>
</protein>
<accession>A0A8H9FVL9</accession>
<comment type="caution">
    <text evidence="1">The sequence shown here is derived from an EMBL/GenBank/DDBJ whole genome shotgun (WGS) entry which is preliminary data.</text>
</comment>
<name>A0A8H9FVL9_9SPHI</name>
<sequence>MFFSCKTQEFAKNGYFTGEVDKYFNEKEGLNVWLYRSFQPRDTGNTGLRIHKLYPLDQSMMKLAGLGKKGDKVLFSVVPENKPTYNLLAVKHKRKRFDVEDFEKKEYKKAPYYEKDYSSSGLIVKHVYIPYDHHKGLSLLFYALEIEGNLRNKPLDRFNYLAGINALEVLESKSYNPSWQIFDCDEHERKDWVLKPNPDLLKDRKSMYLKLYDIYGPNKTISYFKIIKKDDVGPISLKLCPNDYELEYYDEAGSLLEKDSFKIEKNSL</sequence>
<evidence type="ECO:0000313" key="2">
    <source>
        <dbReference type="Proteomes" id="UP000614460"/>
    </source>
</evidence>
<dbReference type="AlphaFoldDB" id="A0A8H9FVL9"/>
<dbReference type="EMBL" id="BMKM01000001">
    <property type="protein sequence ID" value="GGE07457.1"/>
    <property type="molecule type" value="Genomic_DNA"/>
</dbReference>
<keyword evidence="2" id="KW-1185">Reference proteome</keyword>
<gene>
    <name evidence="1" type="ORF">GCM10011516_01440</name>
</gene>
<dbReference type="Proteomes" id="UP000614460">
    <property type="component" value="Unassembled WGS sequence"/>
</dbReference>
<reference evidence="1" key="1">
    <citation type="journal article" date="2014" name="Int. J. Syst. Evol. Microbiol.">
        <title>Complete genome sequence of Corynebacterium casei LMG S-19264T (=DSM 44701T), isolated from a smear-ripened cheese.</title>
        <authorList>
            <consortium name="US DOE Joint Genome Institute (JGI-PGF)"/>
            <person name="Walter F."/>
            <person name="Albersmeier A."/>
            <person name="Kalinowski J."/>
            <person name="Ruckert C."/>
        </authorList>
    </citation>
    <scope>NUCLEOTIDE SEQUENCE</scope>
    <source>
        <strain evidence="1">CGMCC 1.15966</strain>
    </source>
</reference>
<proteinExistence type="predicted"/>
<reference evidence="1" key="2">
    <citation type="submission" date="2020-09" db="EMBL/GenBank/DDBJ databases">
        <authorList>
            <person name="Sun Q."/>
            <person name="Zhou Y."/>
        </authorList>
    </citation>
    <scope>NUCLEOTIDE SEQUENCE</scope>
    <source>
        <strain evidence="1">CGMCC 1.15966</strain>
    </source>
</reference>